<accession>A0A090YJS0</accession>
<dbReference type="RefSeq" id="WP_042982574.1">
    <property type="nucleotide sequence ID" value="NZ_JMQC01000008.1"/>
</dbReference>
<dbReference type="Proteomes" id="UP000264294">
    <property type="component" value="Unassembled WGS sequence"/>
</dbReference>
<sequence>MLKTPHKLKKMLILPCMCSITFYLGSQVMTYTEAAFVHETKVQGTISTAVIFPKTIDTLMKEAEEHRQFIFHEYEEMNTKLVVDSVGGIEQAINVWKQGREKIVSERDALQKVYIALEDPYKQIKENLKSNNDESTQQLFSIVSEGLSTVKGICEDTDKQINLQKIDEKIRILEQSLQHEITKQANEVAKQKEVEEQQKLEQQKQLQEAERNKEKAEKELSQHNSAIIEQKKLQEIEQKKEKTHEELPTSSNATVEENKK</sequence>
<dbReference type="Pfam" id="PF13256">
    <property type="entry name" value="DUF4047"/>
    <property type="match status" value="1"/>
</dbReference>
<organism evidence="3 5">
    <name type="scientific">Bacillus clarus</name>
    <dbReference type="NCBI Taxonomy" id="2338372"/>
    <lineage>
        <taxon>Bacteria</taxon>
        <taxon>Bacillati</taxon>
        <taxon>Bacillota</taxon>
        <taxon>Bacilli</taxon>
        <taxon>Bacillales</taxon>
        <taxon>Bacillaceae</taxon>
        <taxon>Bacillus</taxon>
        <taxon>Bacillus cereus group</taxon>
    </lineage>
</organism>
<reference evidence="4 6" key="2">
    <citation type="submission" date="2018-08" db="EMBL/GenBank/DDBJ databases">
        <title>Bacillus clarus sp. nov. strain PS00077A.</title>
        <authorList>
            <person name="Mendez Acevedo M."/>
            <person name="Carroll L."/>
            <person name="Mukherjee M."/>
            <person name="Wiedmann M."/>
            <person name="Kovac J."/>
        </authorList>
    </citation>
    <scope>NUCLEOTIDE SEQUENCE [LARGE SCALE GENOMIC DNA]</scope>
    <source>
        <strain evidence="4 6">PS00077A</strain>
    </source>
</reference>
<feature type="compositionally biased region" description="Basic and acidic residues" evidence="1">
    <location>
        <begin position="197"/>
        <end position="221"/>
    </location>
</feature>
<dbReference type="PATRIC" id="fig|1405.8.peg.3851"/>
<dbReference type="AlphaFoldDB" id="A0A090YJS0"/>
<dbReference type="InterPro" id="IPR025120">
    <property type="entry name" value="DUF4047"/>
</dbReference>
<evidence type="ECO:0000313" key="4">
    <source>
        <dbReference type="EMBL" id="RFT66007.1"/>
    </source>
</evidence>
<evidence type="ECO:0000256" key="1">
    <source>
        <dbReference type="SAM" id="MobiDB-lite"/>
    </source>
</evidence>
<keyword evidence="6" id="KW-1185">Reference proteome</keyword>
<protein>
    <submittedName>
        <fullName evidence="4">DUF4047 domain-containing protein</fullName>
    </submittedName>
</protein>
<feature type="domain" description="DUF4047" evidence="2">
    <location>
        <begin position="28"/>
        <end position="151"/>
    </location>
</feature>
<gene>
    <name evidence="4" type="ORF">D0U04_15730</name>
    <name evidence="3" type="ORF">DJ93_3744</name>
</gene>
<name>A0A090YJS0_9BACI</name>
<feature type="compositionally biased region" description="Polar residues" evidence="1">
    <location>
        <begin position="248"/>
        <end position="260"/>
    </location>
</feature>
<evidence type="ECO:0000313" key="5">
    <source>
        <dbReference type="Proteomes" id="UP000029389"/>
    </source>
</evidence>
<dbReference type="EMBL" id="JMQC01000008">
    <property type="protein sequence ID" value="KFM98714.1"/>
    <property type="molecule type" value="Genomic_DNA"/>
</dbReference>
<feature type="compositionally biased region" description="Basic and acidic residues" evidence="1">
    <location>
        <begin position="229"/>
        <end position="247"/>
    </location>
</feature>
<evidence type="ECO:0000259" key="2">
    <source>
        <dbReference type="Pfam" id="PF13256"/>
    </source>
</evidence>
<feature type="region of interest" description="Disordered" evidence="1">
    <location>
        <begin position="197"/>
        <end position="260"/>
    </location>
</feature>
<evidence type="ECO:0000313" key="3">
    <source>
        <dbReference type="EMBL" id="KFM98714.1"/>
    </source>
</evidence>
<dbReference type="Proteomes" id="UP000029389">
    <property type="component" value="Unassembled WGS sequence"/>
</dbReference>
<comment type="caution">
    <text evidence="3">The sequence shown here is derived from an EMBL/GenBank/DDBJ whole genome shotgun (WGS) entry which is preliminary data.</text>
</comment>
<reference evidence="3 5" key="1">
    <citation type="submission" date="2014-04" db="EMBL/GenBank/DDBJ databases">
        <authorList>
            <person name="Bishop-Lilly K.A."/>
            <person name="Broomall S.M."/>
            <person name="Chain P.S."/>
            <person name="Chertkov O."/>
            <person name="Coyne S.R."/>
            <person name="Daligault H.E."/>
            <person name="Davenport K.W."/>
            <person name="Erkkila T."/>
            <person name="Frey K.G."/>
            <person name="Gibbons H.S."/>
            <person name="Gu W."/>
            <person name="Jaissle J."/>
            <person name="Johnson S.L."/>
            <person name="Koroleva G.I."/>
            <person name="Ladner J.T."/>
            <person name="Lo C.-C."/>
            <person name="Minogue T.D."/>
            <person name="Munk C."/>
            <person name="Palacios G.F."/>
            <person name="Redden C.L."/>
            <person name="Rosenzweig C.N."/>
            <person name="Scholz M.B."/>
            <person name="Teshima H."/>
            <person name="Xu Y."/>
        </authorList>
    </citation>
    <scope>NUCLEOTIDE SEQUENCE [LARGE SCALE GENOMIC DNA]</scope>
    <source>
        <strain evidence="3 5">BHP</strain>
    </source>
</reference>
<evidence type="ECO:0000313" key="6">
    <source>
        <dbReference type="Proteomes" id="UP000264294"/>
    </source>
</evidence>
<dbReference type="EMBL" id="QVOD01000018">
    <property type="protein sequence ID" value="RFT66007.1"/>
    <property type="molecule type" value="Genomic_DNA"/>
</dbReference>
<proteinExistence type="predicted"/>